<dbReference type="InterPro" id="IPR027417">
    <property type="entry name" value="P-loop_NTPase"/>
</dbReference>
<feature type="domain" description="HTH luxR-type" evidence="4">
    <location>
        <begin position="871"/>
        <end position="936"/>
    </location>
</feature>
<dbReference type="PANTHER" id="PTHR16305">
    <property type="entry name" value="TESTICULAR SOLUBLE ADENYLYL CYCLASE"/>
    <property type="match status" value="1"/>
</dbReference>
<feature type="compositionally biased region" description="Low complexity" evidence="3">
    <location>
        <begin position="757"/>
        <end position="785"/>
    </location>
</feature>
<evidence type="ECO:0000259" key="4">
    <source>
        <dbReference type="PROSITE" id="PS50043"/>
    </source>
</evidence>
<feature type="compositionally biased region" description="Polar residues" evidence="3">
    <location>
        <begin position="734"/>
        <end position="746"/>
    </location>
</feature>
<dbReference type="Proteomes" id="UP001612741">
    <property type="component" value="Unassembled WGS sequence"/>
</dbReference>
<dbReference type="SUPFAM" id="SSF46894">
    <property type="entry name" value="C-terminal effector domain of the bipartite response regulators"/>
    <property type="match status" value="1"/>
</dbReference>
<dbReference type="PRINTS" id="PR00038">
    <property type="entry name" value="HTHLUXR"/>
</dbReference>
<dbReference type="PANTHER" id="PTHR16305:SF35">
    <property type="entry name" value="TRANSCRIPTIONAL ACTIVATOR DOMAIN"/>
    <property type="match status" value="1"/>
</dbReference>
<dbReference type="EMBL" id="JBITGY010000004">
    <property type="protein sequence ID" value="MFI6499251.1"/>
    <property type="molecule type" value="Genomic_DNA"/>
</dbReference>
<proteinExistence type="predicted"/>
<reference evidence="5 6" key="1">
    <citation type="submission" date="2024-10" db="EMBL/GenBank/DDBJ databases">
        <title>The Natural Products Discovery Center: Release of the First 8490 Sequenced Strains for Exploring Actinobacteria Biosynthetic Diversity.</title>
        <authorList>
            <person name="Kalkreuter E."/>
            <person name="Kautsar S.A."/>
            <person name="Yang D."/>
            <person name="Bader C.D."/>
            <person name="Teijaro C.N."/>
            <person name="Fluegel L."/>
            <person name="Davis C.M."/>
            <person name="Simpson J.R."/>
            <person name="Lauterbach L."/>
            <person name="Steele A.D."/>
            <person name="Gui C."/>
            <person name="Meng S."/>
            <person name="Li G."/>
            <person name="Viehrig K."/>
            <person name="Ye F."/>
            <person name="Su P."/>
            <person name="Kiefer A.F."/>
            <person name="Nichols A."/>
            <person name="Cepeda A.J."/>
            <person name="Yan W."/>
            <person name="Fan B."/>
            <person name="Jiang Y."/>
            <person name="Adhikari A."/>
            <person name="Zheng C.-J."/>
            <person name="Schuster L."/>
            <person name="Cowan T.M."/>
            <person name="Smanski M.J."/>
            <person name="Chevrette M.G."/>
            <person name="De Carvalho L.P.S."/>
            <person name="Shen B."/>
        </authorList>
    </citation>
    <scope>NUCLEOTIDE SEQUENCE [LARGE SCALE GENOMIC DNA]</scope>
    <source>
        <strain evidence="5 6">NPDC050545</strain>
    </source>
</reference>
<dbReference type="Gene3D" id="3.40.50.300">
    <property type="entry name" value="P-loop containing nucleotide triphosphate hydrolases"/>
    <property type="match status" value="1"/>
</dbReference>
<sequence>MLYGRSTEQARLAELIAEAREGRSGALVLRGEPGIGKTALMDWAAGEAGAGGLRVLRLTGIEQETDLALAGLAQLLWPVQERIGALAAPQAEALRAVLSSAPGGAAPDRFLTGLATLSLLADLAEERPVLCLVDDAHWLDQASAEALLFAARRLAAEGVAMVFATREDGFAAAGLADVRPSRLDASGAAELLTGHGLAPALREQVIAVSEGNPLALIEFAAAQRGSSTGPIHLAVAERVLGSFRAHIVNLPERTRLVLLIAAAEGRGNLPMLVKAGQIMDVGLDDLEAAERTGLVQVIDDRLSFRHPLIATAAYQGAPMARRIAAHRALAEVSPSADCRVHHLSAATTAPDENVAAELTAAAERARVRGAFGAAARLYRRAAHLSPDEGDQIVNLDHAASASLTAGHPALAAELTEHARDLAAEGDPRLAGLAQVRAAALFELGERTRAVRLLMEQAGRADADRAAEMLRTGATYAWFSCEPEPVRAAARSLTDMGRPDPMVSGLAHLMDEDYAGALPHLTRFLTEASADRGAEAMYSSMIVADDATTLELAAAEVARCRARGLVGALPEALRVLAETQVRAGLHREAEMAVAEATEIVRVTGLPQDLTWLTVVPAKIAAIEGDAGRCRALAARLPESDTAHAAVTLSLLDLGLGDYEAAASRLETSWRGPGAHGIDLIAAAADQVEAAVRLGRPDRAEQPLRRFTAWAEATGQPWALAVAARSRALLTDARQAASQPGSPASGQATPEGAPASGQATSPSSPEGAPASGQATSPSSPEGAPASGQTTQVEELFAQAVRLHRQGGRPFERARTELLYGEWLRRARRRSDARAPLRSALEIFERLRATPWAERARAELRATGESVTAAEATAAHPRDRLTAQELQVVRLAAEGHSSKEIAAQLFLSKRTVEHHLYKAYPKLGVGSRRELARLDLAGAS</sequence>
<feature type="region of interest" description="Disordered" evidence="3">
    <location>
        <begin position="730"/>
        <end position="788"/>
    </location>
</feature>
<dbReference type="InterPro" id="IPR016032">
    <property type="entry name" value="Sig_transdc_resp-reg_C-effctor"/>
</dbReference>
<evidence type="ECO:0000313" key="5">
    <source>
        <dbReference type="EMBL" id="MFI6499251.1"/>
    </source>
</evidence>
<protein>
    <submittedName>
        <fullName evidence="5">AAA family ATPase</fullName>
    </submittedName>
</protein>
<evidence type="ECO:0000313" key="6">
    <source>
        <dbReference type="Proteomes" id="UP001612741"/>
    </source>
</evidence>
<gene>
    <name evidence="5" type="ORF">ACIBG2_17830</name>
</gene>
<comment type="caution">
    <text evidence="5">The sequence shown here is derived from an EMBL/GenBank/DDBJ whole genome shotgun (WGS) entry which is preliminary data.</text>
</comment>
<evidence type="ECO:0000256" key="3">
    <source>
        <dbReference type="SAM" id="MobiDB-lite"/>
    </source>
</evidence>
<dbReference type="RefSeq" id="WP_397082462.1">
    <property type="nucleotide sequence ID" value="NZ_JBITGY010000004.1"/>
</dbReference>
<keyword evidence="2" id="KW-0067">ATP-binding</keyword>
<dbReference type="Pfam" id="PF13191">
    <property type="entry name" value="AAA_16"/>
    <property type="match status" value="1"/>
</dbReference>
<dbReference type="SUPFAM" id="SSF52540">
    <property type="entry name" value="P-loop containing nucleoside triphosphate hydrolases"/>
    <property type="match status" value="1"/>
</dbReference>
<dbReference type="PROSITE" id="PS50043">
    <property type="entry name" value="HTH_LUXR_2"/>
    <property type="match status" value="1"/>
</dbReference>
<dbReference type="Gene3D" id="1.10.10.10">
    <property type="entry name" value="Winged helix-like DNA-binding domain superfamily/Winged helix DNA-binding domain"/>
    <property type="match status" value="1"/>
</dbReference>
<name>A0ABW7YTK6_9ACTN</name>
<evidence type="ECO:0000256" key="1">
    <source>
        <dbReference type="ARBA" id="ARBA00022741"/>
    </source>
</evidence>
<accession>A0ABW7YTK6</accession>
<dbReference type="SMART" id="SM00421">
    <property type="entry name" value="HTH_LUXR"/>
    <property type="match status" value="1"/>
</dbReference>
<dbReference type="CDD" id="cd06170">
    <property type="entry name" value="LuxR_C_like"/>
    <property type="match status" value="1"/>
</dbReference>
<dbReference type="InterPro" id="IPR036388">
    <property type="entry name" value="WH-like_DNA-bd_sf"/>
</dbReference>
<dbReference type="InterPro" id="IPR000792">
    <property type="entry name" value="Tscrpt_reg_LuxR_C"/>
</dbReference>
<organism evidence="5 6">
    <name type="scientific">Nonomuraea typhae</name>
    <dbReference type="NCBI Taxonomy" id="2603600"/>
    <lineage>
        <taxon>Bacteria</taxon>
        <taxon>Bacillati</taxon>
        <taxon>Actinomycetota</taxon>
        <taxon>Actinomycetes</taxon>
        <taxon>Streptosporangiales</taxon>
        <taxon>Streptosporangiaceae</taxon>
        <taxon>Nonomuraea</taxon>
    </lineage>
</organism>
<dbReference type="Pfam" id="PF00196">
    <property type="entry name" value="GerE"/>
    <property type="match status" value="1"/>
</dbReference>
<keyword evidence="1" id="KW-0547">Nucleotide-binding</keyword>
<dbReference type="InterPro" id="IPR041664">
    <property type="entry name" value="AAA_16"/>
</dbReference>
<evidence type="ECO:0000256" key="2">
    <source>
        <dbReference type="ARBA" id="ARBA00022840"/>
    </source>
</evidence>
<keyword evidence="6" id="KW-1185">Reference proteome</keyword>